<dbReference type="InterPro" id="IPR006115">
    <property type="entry name" value="6PGDH_NADP-bd"/>
</dbReference>
<comment type="similarity">
    <text evidence="1">Belongs to the HIBADH-related family.</text>
</comment>
<evidence type="ECO:0000256" key="1">
    <source>
        <dbReference type="ARBA" id="ARBA00009080"/>
    </source>
</evidence>
<dbReference type="InterPro" id="IPR015815">
    <property type="entry name" value="HIBADH-related"/>
</dbReference>
<evidence type="ECO:0000313" key="4">
    <source>
        <dbReference type="EMBL" id="NMK39351.1"/>
    </source>
</evidence>
<comment type="caution">
    <text evidence="4">The sequence shown here is derived from an EMBL/GenBank/DDBJ whole genome shotgun (WGS) entry which is preliminary data.</text>
</comment>
<dbReference type="InterPro" id="IPR051265">
    <property type="entry name" value="HIBADH-related_NP60_sf"/>
</dbReference>
<dbReference type="SUPFAM" id="SSF51735">
    <property type="entry name" value="NAD(P)-binding Rossmann-fold domains"/>
    <property type="match status" value="1"/>
</dbReference>
<evidence type="ECO:0000313" key="5">
    <source>
        <dbReference type="Proteomes" id="UP000536773"/>
    </source>
</evidence>
<dbReference type="PANTHER" id="PTHR43580:SF2">
    <property type="entry name" value="CYTOKINE-LIKE NUCLEAR FACTOR N-PAC"/>
    <property type="match status" value="1"/>
</dbReference>
<proteinExistence type="inferred from homology"/>
<dbReference type="InterPro" id="IPR013328">
    <property type="entry name" value="6PGD_dom2"/>
</dbReference>
<dbReference type="GO" id="GO:0016491">
    <property type="term" value="F:oxidoreductase activity"/>
    <property type="evidence" value="ECO:0007669"/>
    <property type="project" value="UniProtKB-KW"/>
</dbReference>
<dbReference type="Gene3D" id="3.40.50.720">
    <property type="entry name" value="NAD(P)-binding Rossmann-like Domain"/>
    <property type="match status" value="1"/>
</dbReference>
<dbReference type="GO" id="GO:0050661">
    <property type="term" value="F:NADP binding"/>
    <property type="evidence" value="ECO:0007669"/>
    <property type="project" value="InterPro"/>
</dbReference>
<dbReference type="InterPro" id="IPR036291">
    <property type="entry name" value="NAD(P)-bd_dom_sf"/>
</dbReference>
<keyword evidence="2" id="KW-0560">Oxidoreductase</keyword>
<sequence>MKVAVLGLGLMGSAVAEGMVNCGHEVIVYNRTASRTEPLVEKGATAASTAAEAIKSADASIFVLTDGKAVADLLTEEVLAATEGKKILNASTTSIDEILSFAEMVKAHGGSLSEVSIMVGPDEVRGQQAYFLLGCPEEEESFWDEVLAKDGMVQRVGEVSASTKAEAPLVMASVFSSVMMSYAGAVIVKLDVPTDIAMQTVGQMVPGAENMLQNVLQRNYDMCMASTDSLIGVADAAISTANQCGMPAKIFEDMKELFVKATEKGYGSKDATSIAEIMLGNE</sequence>
<protein>
    <submittedName>
        <fullName evidence="4">NAD(P)-dependent oxidoreductase</fullName>
    </submittedName>
</protein>
<dbReference type="PIRSF" id="PIRSF000103">
    <property type="entry name" value="HIBADH"/>
    <property type="match status" value="1"/>
</dbReference>
<accession>A0A848EQW8</accession>
<name>A0A848EQW8_MEGEL</name>
<dbReference type="Pfam" id="PF03446">
    <property type="entry name" value="NAD_binding_2"/>
    <property type="match status" value="1"/>
</dbReference>
<reference evidence="4 5" key="1">
    <citation type="submission" date="2020-04" db="EMBL/GenBank/DDBJ databases">
        <authorList>
            <person name="Hitch T.C.A."/>
            <person name="Wylensek D."/>
            <person name="Clavel T."/>
        </authorList>
    </citation>
    <scope>NUCLEOTIDE SEQUENCE [LARGE SCALE GENOMIC DNA]</scope>
    <source>
        <strain evidence="4 5">WCA-386-APC-2A</strain>
    </source>
</reference>
<dbReference type="AlphaFoldDB" id="A0A848EQW8"/>
<dbReference type="EMBL" id="JABBJH010000010">
    <property type="protein sequence ID" value="NMK39351.1"/>
    <property type="molecule type" value="Genomic_DNA"/>
</dbReference>
<evidence type="ECO:0000259" key="3">
    <source>
        <dbReference type="Pfam" id="PF03446"/>
    </source>
</evidence>
<dbReference type="PANTHER" id="PTHR43580">
    <property type="entry name" value="OXIDOREDUCTASE GLYR1-RELATED"/>
    <property type="match status" value="1"/>
</dbReference>
<feature type="domain" description="6-phosphogluconate dehydrogenase NADP-binding" evidence="3">
    <location>
        <begin position="2"/>
        <end position="149"/>
    </location>
</feature>
<organism evidence="4 5">
    <name type="scientific">Megasphaera elsdenii</name>
    <dbReference type="NCBI Taxonomy" id="907"/>
    <lineage>
        <taxon>Bacteria</taxon>
        <taxon>Bacillati</taxon>
        <taxon>Bacillota</taxon>
        <taxon>Negativicutes</taxon>
        <taxon>Veillonellales</taxon>
        <taxon>Veillonellaceae</taxon>
        <taxon>Megasphaera</taxon>
    </lineage>
</organism>
<dbReference type="Proteomes" id="UP000536773">
    <property type="component" value="Unassembled WGS sequence"/>
</dbReference>
<evidence type="ECO:0000256" key="2">
    <source>
        <dbReference type="ARBA" id="ARBA00023002"/>
    </source>
</evidence>
<dbReference type="Gene3D" id="1.10.1040.10">
    <property type="entry name" value="N-(1-d-carboxylethyl)-l-norvaline Dehydrogenase, domain 2"/>
    <property type="match status" value="1"/>
</dbReference>
<gene>
    <name evidence="4" type="ORF">HG933_08175</name>
</gene>